<dbReference type="PANTHER" id="PTHR33112">
    <property type="entry name" value="DOMAIN PROTEIN, PUTATIVE-RELATED"/>
    <property type="match status" value="1"/>
</dbReference>
<dbReference type="Pfam" id="PF06985">
    <property type="entry name" value="HET"/>
    <property type="match status" value="1"/>
</dbReference>
<proteinExistence type="predicted"/>
<organism evidence="2 3">
    <name type="scientific">Ascochyta lentis</name>
    <dbReference type="NCBI Taxonomy" id="205686"/>
    <lineage>
        <taxon>Eukaryota</taxon>
        <taxon>Fungi</taxon>
        <taxon>Dikarya</taxon>
        <taxon>Ascomycota</taxon>
        <taxon>Pezizomycotina</taxon>
        <taxon>Dothideomycetes</taxon>
        <taxon>Pleosporomycetidae</taxon>
        <taxon>Pleosporales</taxon>
        <taxon>Pleosporineae</taxon>
        <taxon>Didymellaceae</taxon>
        <taxon>Ascochyta</taxon>
    </lineage>
</organism>
<dbReference type="PANTHER" id="PTHR33112:SF9">
    <property type="entry name" value="HETEROKARYON INCOMPATIBILITY DOMAIN-CONTAINING PROTEIN"/>
    <property type="match status" value="1"/>
</dbReference>
<dbReference type="OrthoDB" id="3486565at2759"/>
<dbReference type="AlphaFoldDB" id="A0A8H7J4W7"/>
<evidence type="ECO:0000313" key="3">
    <source>
        <dbReference type="Proteomes" id="UP000651452"/>
    </source>
</evidence>
<evidence type="ECO:0000313" key="2">
    <source>
        <dbReference type="EMBL" id="KAF9696542.1"/>
    </source>
</evidence>
<sequence length="726" mass="82308">MESHHLLPATVVQPMLAKNSNAFPTRMEKIAPFRRIVEAARLGCLFCSVLRDGVLSFADGEVEMLEVAQNMESRSGNEVARLGVLYPLSVKFRTSDIKSTELVFYTTDEFVVESMPRFTTAAHVATDPSSLECFVKACSWLDRCLRTHGAFRCPSVGAAILPTRVICVGDEVTRPYIYESQQGEEGVWAALSYCWGKTQVLTTTIASLSRHKSGFALDDLPKTCRDAVVAARALSIPYLWIDALCIIQDSPRDWQREAARMCYVYENAIVTFAAPQSASSDMGLFLANQNRGTTEVKVDIDGQAGTVYVRRDLSLPMFPMHRHREDPFNTVTNNTGILETRAWTLQELLLSPRTLWFGSAEIGWSCRSSTACECEPKQTQEHVQYDEEFGAHRTLRISSQPLPKHAKLIDWLKTWHELVQRFTIRDLTVSTDRLPAISGLASALHPHIQSEYLAGLWKSALDTQLLWVSLWLALHHSDGFPPPFEDDYAPSWTWTSVPGQIRFPEKLESPVSTSVWRISQVHFRRFDDNQFARGEGSIKIESYLFPVRWDNKQLVWDSLPHEGRRVDHVTLVGEDDVLWDPRLRTQNRDDLVHARLWFLAGHLSRSEKQCNGLVLEGPSNQNTFVRLGYAEPKFISTTKPLDEEPVARIPFMPLGQVLSTRKEKYAAVKKRSPLTTETQMFWIDIGYIFGVTVNRPDGTQPSTLEVWLFSDFDPKGLRFVLMGHVP</sequence>
<dbReference type="InterPro" id="IPR010730">
    <property type="entry name" value="HET"/>
</dbReference>
<name>A0A8H7J4W7_9PLEO</name>
<accession>A0A8H7J4W7</accession>
<keyword evidence="3" id="KW-1185">Reference proteome</keyword>
<feature type="domain" description="Heterokaryon incompatibility" evidence="1">
    <location>
        <begin position="188"/>
        <end position="347"/>
    </location>
</feature>
<evidence type="ECO:0000259" key="1">
    <source>
        <dbReference type="Pfam" id="PF06985"/>
    </source>
</evidence>
<reference evidence="2" key="1">
    <citation type="submission" date="2018-12" db="EMBL/GenBank/DDBJ databases">
        <authorList>
            <person name="Syme R.A."/>
            <person name="Farfan-Caceres L."/>
            <person name="Lichtenzveig J."/>
        </authorList>
    </citation>
    <scope>NUCLEOTIDE SEQUENCE</scope>
    <source>
        <strain evidence="2">Al4</strain>
    </source>
</reference>
<gene>
    <name evidence="2" type="ORF">EKO04_005662</name>
</gene>
<comment type="caution">
    <text evidence="2">The sequence shown here is derived from an EMBL/GenBank/DDBJ whole genome shotgun (WGS) entry which is preliminary data.</text>
</comment>
<protein>
    <recommendedName>
        <fullName evidence="1">Heterokaryon incompatibility domain-containing protein</fullName>
    </recommendedName>
</protein>
<reference evidence="2" key="2">
    <citation type="submission" date="2020-09" db="EMBL/GenBank/DDBJ databases">
        <title>Reference genome assembly for Australian Ascochyta lentis isolate Al4.</title>
        <authorList>
            <person name="Lee R.C."/>
            <person name="Farfan-Caceres L.M."/>
            <person name="Debler J.W."/>
            <person name="Williams A.H."/>
            <person name="Henares B.M."/>
        </authorList>
    </citation>
    <scope>NUCLEOTIDE SEQUENCE</scope>
    <source>
        <strain evidence="2">Al4</strain>
    </source>
</reference>
<dbReference type="EMBL" id="RZGK01000009">
    <property type="protein sequence ID" value="KAF9696542.1"/>
    <property type="molecule type" value="Genomic_DNA"/>
</dbReference>
<dbReference type="Proteomes" id="UP000651452">
    <property type="component" value="Unassembled WGS sequence"/>
</dbReference>